<dbReference type="Proteomes" id="UP000765509">
    <property type="component" value="Unassembled WGS sequence"/>
</dbReference>
<comment type="similarity">
    <text evidence="3 12">Belongs to the cytochrome c oxidase subunit 6A family.</text>
</comment>
<comment type="caution">
    <text evidence="13">The sequence shown here is derived from an EMBL/GenBank/DDBJ whole genome shotgun (WGS) entry which is preliminary data.</text>
</comment>
<evidence type="ECO:0000256" key="1">
    <source>
        <dbReference type="ARBA" id="ARBA00004434"/>
    </source>
</evidence>
<evidence type="ECO:0000256" key="8">
    <source>
        <dbReference type="ARBA" id="ARBA00023128"/>
    </source>
</evidence>
<dbReference type="InterPro" id="IPR001349">
    <property type="entry name" value="Cyt_c_oxidase_su6a"/>
</dbReference>
<dbReference type="SUPFAM" id="SSF81411">
    <property type="entry name" value="Mitochondrial cytochrome c oxidase subunit VIa"/>
    <property type="match status" value="1"/>
</dbReference>
<dbReference type="InterPro" id="IPR036418">
    <property type="entry name" value="Cyt_c_oxidase_su6a_sf"/>
</dbReference>
<evidence type="ECO:0000256" key="2">
    <source>
        <dbReference type="ARBA" id="ARBA00004673"/>
    </source>
</evidence>
<evidence type="ECO:0000256" key="12">
    <source>
        <dbReference type="RuleBase" id="RU004396"/>
    </source>
</evidence>
<dbReference type="PANTHER" id="PTHR11504:SF0">
    <property type="entry name" value="CYTOCHROME C OXIDASE SUBUNIT"/>
    <property type="match status" value="1"/>
</dbReference>
<keyword evidence="7" id="KW-1133">Transmembrane helix</keyword>
<dbReference type="Pfam" id="PF02046">
    <property type="entry name" value="COX6A"/>
    <property type="match status" value="1"/>
</dbReference>
<evidence type="ECO:0000256" key="3">
    <source>
        <dbReference type="ARBA" id="ARBA00005553"/>
    </source>
</evidence>
<proteinExistence type="inferred from homology"/>
<evidence type="ECO:0000256" key="5">
    <source>
        <dbReference type="ARBA" id="ARBA00022792"/>
    </source>
</evidence>
<keyword evidence="8" id="KW-0496">Mitochondrion</keyword>
<evidence type="ECO:0000313" key="13">
    <source>
        <dbReference type="EMBL" id="MBW0517462.1"/>
    </source>
</evidence>
<dbReference type="GO" id="GO:0030234">
    <property type="term" value="F:enzyme regulator activity"/>
    <property type="evidence" value="ECO:0007669"/>
    <property type="project" value="TreeGrafter"/>
</dbReference>
<keyword evidence="14" id="KW-1185">Reference proteome</keyword>
<dbReference type="Gene3D" id="4.10.95.10">
    <property type="entry name" value="Cytochrome c oxidase, subunit VIa"/>
    <property type="match status" value="1"/>
</dbReference>
<evidence type="ECO:0000256" key="10">
    <source>
        <dbReference type="ARBA" id="ARBA00070930"/>
    </source>
</evidence>
<protein>
    <recommendedName>
        <fullName evidence="10">Cytochrome c oxidase subunit 13, mitochondrial</fullName>
    </recommendedName>
    <alternativeName>
        <fullName evidence="11">Cytochrome c oxidase polypeptide VIa</fullName>
    </alternativeName>
</protein>
<evidence type="ECO:0000256" key="4">
    <source>
        <dbReference type="ARBA" id="ARBA00022692"/>
    </source>
</evidence>
<evidence type="ECO:0000256" key="7">
    <source>
        <dbReference type="ARBA" id="ARBA00022989"/>
    </source>
</evidence>
<dbReference type="FunFam" id="4.10.95.10:FF:000001">
    <property type="entry name" value="Cytochrome c oxidase subunit 6A, mitochondrial"/>
    <property type="match status" value="1"/>
</dbReference>
<dbReference type="GO" id="GO:0005743">
    <property type="term" value="C:mitochondrial inner membrane"/>
    <property type="evidence" value="ECO:0007669"/>
    <property type="project" value="UniProtKB-SubCell"/>
</dbReference>
<evidence type="ECO:0000313" key="14">
    <source>
        <dbReference type="Proteomes" id="UP000765509"/>
    </source>
</evidence>
<keyword evidence="4" id="KW-0812">Transmembrane</keyword>
<organism evidence="13 14">
    <name type="scientific">Austropuccinia psidii MF-1</name>
    <dbReference type="NCBI Taxonomy" id="1389203"/>
    <lineage>
        <taxon>Eukaryota</taxon>
        <taxon>Fungi</taxon>
        <taxon>Dikarya</taxon>
        <taxon>Basidiomycota</taxon>
        <taxon>Pucciniomycotina</taxon>
        <taxon>Pucciniomycetes</taxon>
        <taxon>Pucciniales</taxon>
        <taxon>Sphaerophragmiaceae</taxon>
        <taxon>Austropuccinia</taxon>
    </lineage>
</organism>
<keyword evidence="6" id="KW-0809">Transit peptide</keyword>
<evidence type="ECO:0000256" key="6">
    <source>
        <dbReference type="ARBA" id="ARBA00022946"/>
    </source>
</evidence>
<dbReference type="AlphaFoldDB" id="A0A9Q3EC85"/>
<name>A0A9Q3EC85_9BASI</name>
<reference evidence="13" key="1">
    <citation type="submission" date="2021-03" db="EMBL/GenBank/DDBJ databases">
        <title>Draft genome sequence of rust myrtle Austropuccinia psidii MF-1, a brazilian biotype.</title>
        <authorList>
            <person name="Quecine M.C."/>
            <person name="Pachon D.M.R."/>
            <person name="Bonatelli M.L."/>
            <person name="Correr F.H."/>
            <person name="Franceschini L.M."/>
            <person name="Leite T.F."/>
            <person name="Margarido G.R.A."/>
            <person name="Almeida C.A."/>
            <person name="Ferrarezi J.A."/>
            <person name="Labate C.A."/>
        </authorList>
    </citation>
    <scope>NUCLEOTIDE SEQUENCE</scope>
    <source>
        <strain evidence="13">MF-1</strain>
    </source>
</reference>
<dbReference type="OrthoDB" id="5947505at2759"/>
<evidence type="ECO:0000256" key="9">
    <source>
        <dbReference type="ARBA" id="ARBA00023136"/>
    </source>
</evidence>
<dbReference type="GO" id="GO:0006123">
    <property type="term" value="P:mitochondrial electron transport, cytochrome c to oxygen"/>
    <property type="evidence" value="ECO:0007669"/>
    <property type="project" value="TreeGrafter"/>
</dbReference>
<accession>A0A9Q3EC85</accession>
<gene>
    <name evidence="13" type="ORF">O181_057177</name>
</gene>
<evidence type="ECO:0000256" key="11">
    <source>
        <dbReference type="ARBA" id="ARBA00082360"/>
    </source>
</evidence>
<keyword evidence="5" id="KW-0999">Mitochondrion inner membrane</keyword>
<dbReference type="PANTHER" id="PTHR11504">
    <property type="entry name" value="CYTOCHROME C OXIDASE POLYPEPTIDE VIA"/>
    <property type="match status" value="1"/>
</dbReference>
<comment type="pathway">
    <text evidence="2">Energy metabolism; oxidative phosphorylation.</text>
</comment>
<keyword evidence="9" id="KW-0472">Membrane</keyword>
<comment type="subcellular location">
    <subcellularLocation>
        <location evidence="1">Mitochondrion inner membrane</location>
        <topology evidence="1">Single-pass membrane protein</topology>
    </subcellularLocation>
</comment>
<sequence length="211" mass="24419">MYREITLALWKAALPTNHRYAPYVEWHYSDNFYFAVPAQLRKPGSRPDRSRSSTNHRRGAPAVVWRCHIIFIIIIFPFKSTNSMHSGALRPALRSVAARSVSRRTYVNAGEGALGESFLKEREAIRKHASGSSELWRKITYYVGFPSIVLALINAYNLAQEHERHLEHIKEENGGELPERIHYDYLNIRNKPFPWGNKTLFYNPKVNLPVD</sequence>
<dbReference type="EMBL" id="AVOT02025943">
    <property type="protein sequence ID" value="MBW0517462.1"/>
    <property type="molecule type" value="Genomic_DNA"/>
</dbReference>